<keyword evidence="2" id="KW-1185">Reference proteome</keyword>
<sequence>MKSKSSIIHLEEDHQIPKGFHLDQTDFPSLAIS</sequence>
<proteinExistence type="predicted"/>
<name>A0A498I8X9_MALDO</name>
<evidence type="ECO:0000313" key="1">
    <source>
        <dbReference type="EMBL" id="RXH79886.1"/>
    </source>
</evidence>
<dbReference type="Proteomes" id="UP000290289">
    <property type="component" value="Chromosome 13"/>
</dbReference>
<reference evidence="1 2" key="1">
    <citation type="submission" date="2018-10" db="EMBL/GenBank/DDBJ databases">
        <title>A high-quality apple genome assembly.</title>
        <authorList>
            <person name="Hu J."/>
        </authorList>
    </citation>
    <scope>NUCLEOTIDE SEQUENCE [LARGE SCALE GENOMIC DNA]</scope>
    <source>
        <strain evidence="2">cv. HFTH1</strain>
        <tissue evidence="1">Young leaf</tissue>
    </source>
</reference>
<comment type="caution">
    <text evidence="1">The sequence shown here is derived from an EMBL/GenBank/DDBJ whole genome shotgun (WGS) entry which is preliminary data.</text>
</comment>
<evidence type="ECO:0000313" key="2">
    <source>
        <dbReference type="Proteomes" id="UP000290289"/>
    </source>
</evidence>
<dbReference type="AlphaFoldDB" id="A0A498I8X9"/>
<accession>A0A498I8X9</accession>
<organism evidence="1 2">
    <name type="scientific">Malus domestica</name>
    <name type="common">Apple</name>
    <name type="synonym">Pyrus malus</name>
    <dbReference type="NCBI Taxonomy" id="3750"/>
    <lineage>
        <taxon>Eukaryota</taxon>
        <taxon>Viridiplantae</taxon>
        <taxon>Streptophyta</taxon>
        <taxon>Embryophyta</taxon>
        <taxon>Tracheophyta</taxon>
        <taxon>Spermatophyta</taxon>
        <taxon>Magnoliopsida</taxon>
        <taxon>eudicotyledons</taxon>
        <taxon>Gunneridae</taxon>
        <taxon>Pentapetalae</taxon>
        <taxon>rosids</taxon>
        <taxon>fabids</taxon>
        <taxon>Rosales</taxon>
        <taxon>Rosaceae</taxon>
        <taxon>Amygdaloideae</taxon>
        <taxon>Maleae</taxon>
        <taxon>Malus</taxon>
    </lineage>
</organism>
<protein>
    <submittedName>
        <fullName evidence="1">Uncharacterized protein</fullName>
    </submittedName>
</protein>
<dbReference type="EMBL" id="RDQH01000339">
    <property type="protein sequence ID" value="RXH79886.1"/>
    <property type="molecule type" value="Genomic_DNA"/>
</dbReference>
<gene>
    <name evidence="1" type="ORF">DVH24_041033</name>
</gene>